<sequence>MVTCRIAYVLLLLPPSVSYPRHMPKEKALHFQSACAYISTRGYIEFNQTVAPNIETDDDITPLLSAIAAVSLPCAEPLFQLNGAKSSWVGSHLSHKMAW</sequence>
<keyword evidence="2" id="KW-1185">Reference proteome</keyword>
<organism evidence="1 2">
    <name type="scientific">Arctium lappa</name>
    <name type="common">Greater burdock</name>
    <name type="synonym">Lappa major</name>
    <dbReference type="NCBI Taxonomy" id="4217"/>
    <lineage>
        <taxon>Eukaryota</taxon>
        <taxon>Viridiplantae</taxon>
        <taxon>Streptophyta</taxon>
        <taxon>Embryophyta</taxon>
        <taxon>Tracheophyta</taxon>
        <taxon>Spermatophyta</taxon>
        <taxon>Magnoliopsida</taxon>
        <taxon>eudicotyledons</taxon>
        <taxon>Gunneridae</taxon>
        <taxon>Pentapetalae</taxon>
        <taxon>asterids</taxon>
        <taxon>campanulids</taxon>
        <taxon>Asterales</taxon>
        <taxon>Asteraceae</taxon>
        <taxon>Carduoideae</taxon>
        <taxon>Cardueae</taxon>
        <taxon>Arctiinae</taxon>
        <taxon>Arctium</taxon>
    </lineage>
</organism>
<gene>
    <name evidence="1" type="ORF">L6452_05982</name>
</gene>
<proteinExistence type="predicted"/>
<protein>
    <submittedName>
        <fullName evidence="1">Uncharacterized protein</fullName>
    </submittedName>
</protein>
<comment type="caution">
    <text evidence="1">The sequence shown here is derived from an EMBL/GenBank/DDBJ whole genome shotgun (WGS) entry which is preliminary data.</text>
</comment>
<dbReference type="Proteomes" id="UP001055879">
    <property type="component" value="Linkage Group LG02"/>
</dbReference>
<reference evidence="1 2" key="2">
    <citation type="journal article" date="2022" name="Mol. Ecol. Resour.">
        <title>The genomes of chicory, endive, great burdock and yacon provide insights into Asteraceae paleo-polyploidization history and plant inulin production.</title>
        <authorList>
            <person name="Fan W."/>
            <person name="Wang S."/>
            <person name="Wang H."/>
            <person name="Wang A."/>
            <person name="Jiang F."/>
            <person name="Liu H."/>
            <person name="Zhao H."/>
            <person name="Xu D."/>
            <person name="Zhang Y."/>
        </authorList>
    </citation>
    <scope>NUCLEOTIDE SEQUENCE [LARGE SCALE GENOMIC DNA]</scope>
    <source>
        <strain evidence="2">cv. Niubang</strain>
    </source>
</reference>
<name>A0ACB9EI84_ARCLA</name>
<evidence type="ECO:0000313" key="1">
    <source>
        <dbReference type="EMBL" id="KAI3758421.1"/>
    </source>
</evidence>
<dbReference type="EMBL" id="CM042048">
    <property type="protein sequence ID" value="KAI3758421.1"/>
    <property type="molecule type" value="Genomic_DNA"/>
</dbReference>
<accession>A0ACB9EI84</accession>
<evidence type="ECO:0000313" key="2">
    <source>
        <dbReference type="Proteomes" id="UP001055879"/>
    </source>
</evidence>
<reference evidence="2" key="1">
    <citation type="journal article" date="2022" name="Mol. Ecol. Resour.">
        <title>The genomes of chicory, endive, great burdock and yacon provide insights into Asteraceae palaeo-polyploidization history and plant inulin production.</title>
        <authorList>
            <person name="Fan W."/>
            <person name="Wang S."/>
            <person name="Wang H."/>
            <person name="Wang A."/>
            <person name="Jiang F."/>
            <person name="Liu H."/>
            <person name="Zhao H."/>
            <person name="Xu D."/>
            <person name="Zhang Y."/>
        </authorList>
    </citation>
    <scope>NUCLEOTIDE SEQUENCE [LARGE SCALE GENOMIC DNA]</scope>
    <source>
        <strain evidence="2">cv. Niubang</strain>
    </source>
</reference>